<dbReference type="Pfam" id="PF00534">
    <property type="entry name" value="Glycos_transf_1"/>
    <property type="match status" value="1"/>
</dbReference>
<evidence type="ECO:0000313" key="5">
    <source>
        <dbReference type="Proteomes" id="UP000267268"/>
    </source>
</evidence>
<protein>
    <submittedName>
        <fullName evidence="4">Glycosyltransferase WbuB</fullName>
    </submittedName>
</protein>
<dbReference type="Proteomes" id="UP000267268">
    <property type="component" value="Chromosome 1"/>
</dbReference>
<keyword evidence="5" id="KW-1185">Reference proteome</keyword>
<feature type="domain" description="Glycosyltransferase subfamily 4-like N-terminal" evidence="3">
    <location>
        <begin position="19"/>
        <end position="203"/>
    </location>
</feature>
<dbReference type="InterPro" id="IPR050194">
    <property type="entry name" value="Glycosyltransferase_grp1"/>
</dbReference>
<accession>A0A3Q9FQA8</accession>
<dbReference type="InterPro" id="IPR001296">
    <property type="entry name" value="Glyco_trans_1"/>
</dbReference>
<keyword evidence="1" id="KW-0812">Transmembrane</keyword>
<dbReference type="GO" id="GO:0016758">
    <property type="term" value="F:hexosyltransferase activity"/>
    <property type="evidence" value="ECO:0007669"/>
    <property type="project" value="TreeGrafter"/>
</dbReference>
<dbReference type="SUPFAM" id="SSF53756">
    <property type="entry name" value="UDP-Glycosyltransferase/glycogen phosphorylase"/>
    <property type="match status" value="1"/>
</dbReference>
<evidence type="ECO:0000313" key="4">
    <source>
        <dbReference type="EMBL" id="AZQ63564.1"/>
    </source>
</evidence>
<gene>
    <name evidence="4" type="ORF">EI427_15440</name>
</gene>
<dbReference type="CDD" id="cd03794">
    <property type="entry name" value="GT4_WbuB-like"/>
    <property type="match status" value="1"/>
</dbReference>
<dbReference type="Pfam" id="PF13579">
    <property type="entry name" value="Glyco_trans_4_4"/>
    <property type="match status" value="1"/>
</dbReference>
<keyword evidence="4" id="KW-0808">Transferase</keyword>
<dbReference type="PANTHER" id="PTHR45947">
    <property type="entry name" value="SULFOQUINOVOSYL TRANSFERASE SQD2"/>
    <property type="match status" value="1"/>
</dbReference>
<dbReference type="RefSeq" id="WP_126616332.1">
    <property type="nucleotide sequence ID" value="NZ_CP034562.1"/>
</dbReference>
<sequence length="412" mass="47165">MKILLIHQYYLEKNDAGGSRFNEMTKSWTDDGHEITVLAGMMHYNGFEKLSKYKGKFIVKDNYDTNITVLRSHVSEAYNSGFLGRLWAYFSFVFSSIISGLFFTKKDFDVIIVTSPPLFVGITAYILSKLKKIPFTFEVRDLWPESAIDTGVLKNKLIIKLAYWFENFIYKKASLINVLTPAFREKLIKEKGINSEKVIFIPNAADFSLSDKVLKSDFDRQKFRIKHGINSHFVITYVGAHGVANCLDQVLDTAELLEDTNVLFQLIGGGMEKSRLIEEAQKRKIKNVKFVDPVPKNEVFKYIISSDMGTSVLKKVDTFKTIYSNKTFDYMSCKVPILMAIDGVSRQLLEDAEAGSFVEPENPKNFAKVIREYLNDPKRIELEGLNGFNYAKLHFDREVLAKDYTLSLNKLI</sequence>
<feature type="transmembrane region" description="Helical" evidence="1">
    <location>
        <begin position="86"/>
        <end position="104"/>
    </location>
</feature>
<proteinExistence type="predicted"/>
<dbReference type="KEGG" id="fll:EI427_15440"/>
<dbReference type="OrthoDB" id="9811902at2"/>
<keyword evidence="1" id="KW-1133">Transmembrane helix</keyword>
<name>A0A3Q9FQA8_9BACT</name>
<feature type="transmembrane region" description="Helical" evidence="1">
    <location>
        <begin position="110"/>
        <end position="127"/>
    </location>
</feature>
<dbReference type="PANTHER" id="PTHR45947:SF3">
    <property type="entry name" value="SULFOQUINOVOSYL TRANSFERASE SQD2"/>
    <property type="match status" value="1"/>
</dbReference>
<evidence type="ECO:0000256" key="1">
    <source>
        <dbReference type="SAM" id="Phobius"/>
    </source>
</evidence>
<organism evidence="4 5">
    <name type="scientific">Flammeovirga pectinis</name>
    <dbReference type="NCBI Taxonomy" id="2494373"/>
    <lineage>
        <taxon>Bacteria</taxon>
        <taxon>Pseudomonadati</taxon>
        <taxon>Bacteroidota</taxon>
        <taxon>Cytophagia</taxon>
        <taxon>Cytophagales</taxon>
        <taxon>Flammeovirgaceae</taxon>
        <taxon>Flammeovirga</taxon>
    </lineage>
</organism>
<dbReference type="AlphaFoldDB" id="A0A3Q9FQA8"/>
<dbReference type="InterPro" id="IPR028098">
    <property type="entry name" value="Glyco_trans_4-like_N"/>
</dbReference>
<dbReference type="Gene3D" id="3.40.50.2000">
    <property type="entry name" value="Glycogen Phosphorylase B"/>
    <property type="match status" value="2"/>
</dbReference>
<evidence type="ECO:0000259" key="2">
    <source>
        <dbReference type="Pfam" id="PF00534"/>
    </source>
</evidence>
<feature type="domain" description="Glycosyl transferase family 1" evidence="2">
    <location>
        <begin position="219"/>
        <end position="378"/>
    </location>
</feature>
<evidence type="ECO:0000259" key="3">
    <source>
        <dbReference type="Pfam" id="PF13579"/>
    </source>
</evidence>
<keyword evidence="1" id="KW-0472">Membrane</keyword>
<dbReference type="EMBL" id="CP034562">
    <property type="protein sequence ID" value="AZQ63564.1"/>
    <property type="molecule type" value="Genomic_DNA"/>
</dbReference>
<reference evidence="4 5" key="1">
    <citation type="submission" date="2018-12" db="EMBL/GenBank/DDBJ databases">
        <title>Flammeovirga pectinis sp. nov., isolated from the gut of the Korean scallop, Patinopecten yessoensis.</title>
        <authorList>
            <person name="Bae J.-W."/>
            <person name="Jeong Y.-S."/>
            <person name="Kang W."/>
        </authorList>
    </citation>
    <scope>NUCLEOTIDE SEQUENCE [LARGE SCALE GENOMIC DNA]</scope>
    <source>
        <strain evidence="4 5">L12M1</strain>
    </source>
</reference>